<evidence type="ECO:0000313" key="2">
    <source>
        <dbReference type="EMBL" id="RZD16380.1"/>
    </source>
</evidence>
<feature type="domain" description="Glycosyl transferase family 28 C-terminal" evidence="1">
    <location>
        <begin position="246"/>
        <end position="321"/>
    </location>
</feature>
<dbReference type="Pfam" id="PF04101">
    <property type="entry name" value="Glyco_tran_28_C"/>
    <property type="match status" value="1"/>
</dbReference>
<proteinExistence type="predicted"/>
<sequence>MKIFYSMCSWGLGHATRSLPVIRRLINESNEVIIYTSGRSLALLKSELRDKCEFIASTEYPSPYSDKIGFALRFLKTAPAILNVIKQENIEVIDLVKKRKIDIIISDSRFGSYCKDIPSYLIFHQPRFIAPFRILPAEIITEYLNHFLINKFDKIIIPDYENNSLSGDLSHNLHYFNSDRVKYIGILSDFEQIDIKEDIDYLFSISGPEPTRTLLEKQIMSQLQNLKGNIAVSLGKPGEYKKETLGNTVIYSFLEKKRRDELMNRAKMVVSRSGYTTIMDVAEIGKKAFFIPTPGQTEQLYLAHHLKKTGKFYSQKQKNININQGLETAKNYSGFTPPWKTDKSVENLFKEIGLSRN</sequence>
<organism evidence="2 3">
    <name type="scientific">Acididesulfobacter guangdongensis</name>
    <dbReference type="NCBI Taxonomy" id="2597225"/>
    <lineage>
        <taxon>Bacteria</taxon>
        <taxon>Deltaproteobacteria</taxon>
        <taxon>Candidatus Acidulodesulfobacterales</taxon>
        <taxon>Candidatus Acididesulfobacter</taxon>
    </lineage>
</organism>
<name>A0A519BGJ4_ACIG2</name>
<gene>
    <name evidence="2" type="ORF">EVJ46_04950</name>
</gene>
<dbReference type="AlphaFoldDB" id="A0A519BGJ4"/>
<protein>
    <submittedName>
        <fullName evidence="2">Glycosyltransferase</fullName>
    </submittedName>
</protein>
<dbReference type="EMBL" id="SGBC01000002">
    <property type="protein sequence ID" value="RZD16380.1"/>
    <property type="molecule type" value="Genomic_DNA"/>
</dbReference>
<dbReference type="SUPFAM" id="SSF53756">
    <property type="entry name" value="UDP-Glycosyltransferase/glycogen phosphorylase"/>
    <property type="match status" value="1"/>
</dbReference>
<dbReference type="GO" id="GO:0016758">
    <property type="term" value="F:hexosyltransferase activity"/>
    <property type="evidence" value="ECO:0007669"/>
    <property type="project" value="InterPro"/>
</dbReference>
<reference evidence="2 3" key="1">
    <citation type="journal article" date="2019" name="ISME J.">
        <title>Insights into ecological role of a new deltaproteobacterial order Candidatus Acidulodesulfobacterales by metagenomics and metatranscriptomics.</title>
        <authorList>
            <person name="Tan S."/>
            <person name="Liu J."/>
            <person name="Fang Y."/>
            <person name="Hedlund B.P."/>
            <person name="Lian Z.H."/>
            <person name="Huang L.Y."/>
            <person name="Li J.T."/>
            <person name="Huang L.N."/>
            <person name="Li W.J."/>
            <person name="Jiang H.C."/>
            <person name="Dong H.L."/>
            <person name="Shu W.S."/>
        </authorList>
    </citation>
    <scope>NUCLEOTIDE SEQUENCE [LARGE SCALE GENOMIC DNA]</scope>
    <source>
        <strain evidence="2">AP2</strain>
    </source>
</reference>
<accession>A0A519BGJ4</accession>
<comment type="caution">
    <text evidence="2">The sequence shown here is derived from an EMBL/GenBank/DDBJ whole genome shotgun (WGS) entry which is preliminary data.</text>
</comment>
<dbReference type="Proteomes" id="UP000316562">
    <property type="component" value="Unassembled WGS sequence"/>
</dbReference>
<keyword evidence="2" id="KW-0808">Transferase</keyword>
<evidence type="ECO:0000313" key="3">
    <source>
        <dbReference type="Proteomes" id="UP000316562"/>
    </source>
</evidence>
<dbReference type="InterPro" id="IPR007235">
    <property type="entry name" value="Glyco_trans_28_C"/>
</dbReference>
<evidence type="ECO:0000259" key="1">
    <source>
        <dbReference type="Pfam" id="PF04101"/>
    </source>
</evidence>
<dbReference type="Gene3D" id="3.40.50.2000">
    <property type="entry name" value="Glycogen Phosphorylase B"/>
    <property type="match status" value="1"/>
</dbReference>